<gene>
    <name evidence="1" type="ORF">J3A84_03970</name>
</gene>
<dbReference type="Pfam" id="PF06949">
    <property type="entry name" value="DUF1292"/>
    <property type="match status" value="1"/>
</dbReference>
<dbReference type="RefSeq" id="WP_207598716.1">
    <property type="nucleotide sequence ID" value="NZ_JAFNJU010000002.1"/>
</dbReference>
<dbReference type="Proteomes" id="UP000664218">
    <property type="component" value="Unassembled WGS sequence"/>
</dbReference>
<dbReference type="EMBL" id="JAFNJU010000002">
    <property type="protein sequence ID" value="MBO1264200.1"/>
    <property type="molecule type" value="Genomic_DNA"/>
</dbReference>
<sequence length="88" mass="10324">MEDKNILKFKDEDGNVVELEAVAEIYLEKQKYLILAPLEEEAGDEYVYRVDVDKEGNEELNAIENDEEFMRVKKEYKNLLYSEGGKDE</sequence>
<dbReference type="InterPro" id="IPR009711">
    <property type="entry name" value="UPF0473"/>
</dbReference>
<proteinExistence type="predicted"/>
<reference evidence="1" key="1">
    <citation type="submission" date="2021-03" db="EMBL/GenBank/DDBJ databases">
        <title>Proteiniclasticum marinus sp. nov., isolated from tidal flat sediment.</title>
        <authorList>
            <person name="Namirimu T."/>
            <person name="Yang J.-A."/>
            <person name="Yang S.-H."/>
            <person name="Kim Y.-J."/>
            <person name="Kwon K.K."/>
        </authorList>
    </citation>
    <scope>NUCLEOTIDE SEQUENCE</scope>
    <source>
        <strain evidence="1">SCR006</strain>
    </source>
</reference>
<evidence type="ECO:0000313" key="1">
    <source>
        <dbReference type="EMBL" id="MBO1264200.1"/>
    </source>
</evidence>
<name>A0A939HAT8_9CLOT</name>
<evidence type="ECO:0000313" key="2">
    <source>
        <dbReference type="Proteomes" id="UP000664218"/>
    </source>
</evidence>
<comment type="caution">
    <text evidence="1">The sequence shown here is derived from an EMBL/GenBank/DDBJ whole genome shotgun (WGS) entry which is preliminary data.</text>
</comment>
<protein>
    <submittedName>
        <fullName evidence="1">DUF1292 domain-containing protein</fullName>
    </submittedName>
</protein>
<accession>A0A939HAT8</accession>
<dbReference type="AlphaFoldDB" id="A0A939HAT8"/>
<dbReference type="NCBIfam" id="NF010218">
    <property type="entry name" value="PRK13678.2-1"/>
    <property type="match status" value="1"/>
</dbReference>
<organism evidence="1 2">
    <name type="scientific">Proteiniclasticum aestuarii</name>
    <dbReference type="NCBI Taxonomy" id="2817862"/>
    <lineage>
        <taxon>Bacteria</taxon>
        <taxon>Bacillati</taxon>
        <taxon>Bacillota</taxon>
        <taxon>Clostridia</taxon>
        <taxon>Eubacteriales</taxon>
        <taxon>Clostridiaceae</taxon>
        <taxon>Proteiniclasticum</taxon>
    </lineage>
</organism>
<keyword evidence="2" id="KW-1185">Reference proteome</keyword>